<dbReference type="InterPro" id="IPR023458">
    <property type="entry name" value="Met-tRNA_ligase_1"/>
</dbReference>
<proteinExistence type="inferred from homology"/>
<dbReference type="HAMAP" id="MF_00098">
    <property type="entry name" value="Met_tRNA_synth_type1"/>
    <property type="match status" value="1"/>
</dbReference>
<dbReference type="InterPro" id="IPR001412">
    <property type="entry name" value="aa-tRNA-synth_I_CS"/>
</dbReference>
<dbReference type="PRINTS" id="PR01041">
    <property type="entry name" value="TRNASYNTHMET"/>
</dbReference>
<dbReference type="InterPro" id="IPR009080">
    <property type="entry name" value="tRNAsynth_Ia_anticodon-bd"/>
</dbReference>
<feature type="domain" description="Methionyl/Leucyl tRNA synthetase" evidence="13">
    <location>
        <begin position="9"/>
        <end position="395"/>
    </location>
</feature>
<dbReference type="PANTHER" id="PTHR45765">
    <property type="entry name" value="METHIONINE--TRNA LIGASE"/>
    <property type="match status" value="1"/>
</dbReference>
<feature type="binding site" evidence="12">
    <location>
        <position position="162"/>
    </location>
    <ligand>
        <name>Zn(2+)</name>
        <dbReference type="ChEBI" id="CHEBI:29105"/>
    </ligand>
</feature>
<dbReference type="PROSITE" id="PS00178">
    <property type="entry name" value="AA_TRNA_LIGASE_I"/>
    <property type="match status" value="1"/>
</dbReference>
<feature type="binding site" evidence="12">
    <location>
        <position position="334"/>
    </location>
    <ligand>
        <name>ATP</name>
        <dbReference type="ChEBI" id="CHEBI:30616"/>
    </ligand>
</feature>
<evidence type="ECO:0000256" key="5">
    <source>
        <dbReference type="ARBA" id="ARBA00022598"/>
    </source>
</evidence>
<feature type="binding site" evidence="12">
    <location>
        <position position="146"/>
    </location>
    <ligand>
        <name>Zn(2+)</name>
        <dbReference type="ChEBI" id="CHEBI:29105"/>
    </ligand>
</feature>
<keyword evidence="7 12" id="KW-0862">Zinc</keyword>
<feature type="short sequence motif" description="'KMSKS' region" evidence="12">
    <location>
        <begin position="331"/>
        <end position="335"/>
    </location>
</feature>
<comment type="catalytic activity">
    <reaction evidence="11 12">
        <text>tRNA(Met) + L-methionine + ATP = L-methionyl-tRNA(Met) + AMP + diphosphate</text>
        <dbReference type="Rhea" id="RHEA:13481"/>
        <dbReference type="Rhea" id="RHEA-COMP:9667"/>
        <dbReference type="Rhea" id="RHEA-COMP:9698"/>
        <dbReference type="ChEBI" id="CHEBI:30616"/>
        <dbReference type="ChEBI" id="CHEBI:33019"/>
        <dbReference type="ChEBI" id="CHEBI:57844"/>
        <dbReference type="ChEBI" id="CHEBI:78442"/>
        <dbReference type="ChEBI" id="CHEBI:78530"/>
        <dbReference type="ChEBI" id="CHEBI:456215"/>
        <dbReference type="EC" id="6.1.1.10"/>
    </reaction>
</comment>
<dbReference type="SUPFAM" id="SSF47323">
    <property type="entry name" value="Anticodon-binding domain of a subclass of class I aminoacyl-tRNA synthetases"/>
    <property type="match status" value="1"/>
</dbReference>
<gene>
    <name evidence="12 14" type="primary">metG</name>
    <name evidence="14" type="ORF">PRHACTZTBTEA_010</name>
</gene>
<dbReference type="InterPro" id="IPR014758">
    <property type="entry name" value="Met-tRNA_synth"/>
</dbReference>
<feature type="binding site" evidence="12">
    <location>
        <position position="149"/>
    </location>
    <ligand>
        <name>Zn(2+)</name>
        <dbReference type="ChEBI" id="CHEBI:29105"/>
    </ligand>
</feature>
<dbReference type="CDD" id="cd07957">
    <property type="entry name" value="Anticodon_Ia_Met"/>
    <property type="match status" value="1"/>
</dbReference>
<dbReference type="InterPro" id="IPR033911">
    <property type="entry name" value="MetRS_core"/>
</dbReference>
<comment type="cofactor">
    <cofactor evidence="12">
        <name>Zn(2+)</name>
        <dbReference type="ChEBI" id="CHEBI:29105"/>
    </cofactor>
    <text evidence="12">Binds 1 zinc ion per subunit.</text>
</comment>
<evidence type="ECO:0000256" key="7">
    <source>
        <dbReference type="ARBA" id="ARBA00022833"/>
    </source>
</evidence>
<evidence type="ECO:0000259" key="13">
    <source>
        <dbReference type="Pfam" id="PF09334"/>
    </source>
</evidence>
<keyword evidence="4 12" id="KW-0963">Cytoplasm</keyword>
<feature type="short sequence motif" description="'HIGH' region" evidence="12">
    <location>
        <begin position="15"/>
        <end position="25"/>
    </location>
</feature>
<dbReference type="Gene3D" id="2.20.28.20">
    <property type="entry name" value="Methionyl-tRNA synthetase, Zn-domain"/>
    <property type="match status" value="1"/>
</dbReference>
<protein>
    <recommendedName>
        <fullName evidence="12">Methionine--tRNA ligase</fullName>
        <ecNumber evidence="12">6.1.1.10</ecNumber>
    </recommendedName>
    <alternativeName>
        <fullName evidence="12">Methionyl-tRNA synthetase</fullName>
        <shortName evidence="12">MetRS</shortName>
    </alternativeName>
</protein>
<evidence type="ECO:0000256" key="11">
    <source>
        <dbReference type="ARBA" id="ARBA00047364"/>
    </source>
</evidence>
<comment type="function">
    <text evidence="1 12">Is required not only for elongation of protein synthesis but also for the initiation of all mRNA translation through initiator tRNA(fMet) aminoacylation.</text>
</comment>
<evidence type="ECO:0000256" key="9">
    <source>
        <dbReference type="ARBA" id="ARBA00022917"/>
    </source>
</evidence>
<dbReference type="InterPro" id="IPR015413">
    <property type="entry name" value="Methionyl/Leucyl_tRNA_Synth"/>
</dbReference>
<comment type="subunit">
    <text evidence="12">Monomer.</text>
</comment>
<dbReference type="InterPro" id="IPR029038">
    <property type="entry name" value="MetRS_Zn"/>
</dbReference>
<keyword evidence="12" id="KW-0479">Metal-binding</keyword>
<keyword evidence="5 12" id="KW-0436">Ligase</keyword>
<evidence type="ECO:0000256" key="6">
    <source>
        <dbReference type="ARBA" id="ARBA00022741"/>
    </source>
</evidence>
<keyword evidence="10 12" id="KW-0030">Aminoacyl-tRNA synthetase</keyword>
<dbReference type="InterPro" id="IPR041872">
    <property type="entry name" value="Anticodon_Met"/>
</dbReference>
<evidence type="ECO:0000256" key="8">
    <source>
        <dbReference type="ARBA" id="ARBA00022840"/>
    </source>
</evidence>
<dbReference type="GO" id="GO:0004825">
    <property type="term" value="F:methionine-tRNA ligase activity"/>
    <property type="evidence" value="ECO:0007669"/>
    <property type="project" value="UniProtKB-EC"/>
</dbReference>
<dbReference type="PANTHER" id="PTHR45765:SF1">
    <property type="entry name" value="METHIONINE--TRNA LIGASE, CYTOPLASMIC"/>
    <property type="match status" value="1"/>
</dbReference>
<dbReference type="NCBIfam" id="NF001100">
    <property type="entry name" value="PRK00133.1"/>
    <property type="match status" value="1"/>
</dbReference>
<evidence type="ECO:0000313" key="15">
    <source>
        <dbReference type="Proteomes" id="UP001497533"/>
    </source>
</evidence>
<dbReference type="Proteomes" id="UP001497533">
    <property type="component" value="Chromosome"/>
</dbReference>
<comment type="similarity">
    <text evidence="3 12">Belongs to the class-I aminoacyl-tRNA synthetase family. MetG type 1 subfamily.</text>
</comment>
<evidence type="ECO:0000256" key="2">
    <source>
        <dbReference type="ARBA" id="ARBA00004496"/>
    </source>
</evidence>
<keyword evidence="15" id="KW-1185">Reference proteome</keyword>
<comment type="subcellular location">
    <subcellularLocation>
        <location evidence="2 12">Cytoplasm</location>
    </subcellularLocation>
</comment>
<evidence type="ECO:0000256" key="3">
    <source>
        <dbReference type="ARBA" id="ARBA00008258"/>
    </source>
</evidence>
<dbReference type="Pfam" id="PF09334">
    <property type="entry name" value="tRNA-synt_1g"/>
    <property type="match status" value="1"/>
</dbReference>
<name>A0ABM9NN91_9GAMM</name>
<dbReference type="SUPFAM" id="SSF57770">
    <property type="entry name" value="Methionyl-tRNA synthetase (MetRS), Zn-domain"/>
    <property type="match status" value="1"/>
</dbReference>
<accession>A0ABM9NN91</accession>
<reference evidence="14" key="1">
    <citation type="submission" date="2024-04" db="EMBL/GenBank/DDBJ databases">
        <authorList>
            <person name="Manzano-Marin A."/>
            <person name="Manzano-Marin A."/>
            <person name="Alejandro Manzano Marin A."/>
        </authorList>
    </citation>
    <scope>NUCLEOTIDE SEQUENCE [LARGE SCALE GENOMIC DNA]</scope>
    <source>
        <strain evidence="14">TABTEA</strain>
    </source>
</reference>
<evidence type="ECO:0000313" key="14">
    <source>
        <dbReference type="EMBL" id="CAL1328950.1"/>
    </source>
</evidence>
<dbReference type="EMBL" id="OZ034688">
    <property type="protein sequence ID" value="CAL1328950.1"/>
    <property type="molecule type" value="Genomic_DNA"/>
</dbReference>
<dbReference type="SUPFAM" id="SSF52374">
    <property type="entry name" value="Nucleotidylyl transferase"/>
    <property type="match status" value="1"/>
</dbReference>
<keyword evidence="8 12" id="KW-0067">ATP-binding</keyword>
<organism evidence="14 15">
    <name type="scientific">Candidatus Providencia siddallii</name>
    <dbReference type="NCBI Taxonomy" id="1715285"/>
    <lineage>
        <taxon>Bacteria</taxon>
        <taxon>Pseudomonadati</taxon>
        <taxon>Pseudomonadota</taxon>
        <taxon>Gammaproteobacteria</taxon>
        <taxon>Enterobacterales</taxon>
        <taxon>Morganellaceae</taxon>
        <taxon>Providencia</taxon>
    </lineage>
</organism>
<keyword evidence="9 12" id="KW-0648">Protein biosynthesis</keyword>
<evidence type="ECO:0000256" key="12">
    <source>
        <dbReference type="HAMAP-Rule" id="MF_00098"/>
    </source>
</evidence>
<dbReference type="Gene3D" id="3.40.50.620">
    <property type="entry name" value="HUPs"/>
    <property type="match status" value="1"/>
</dbReference>
<sequence length="548" mass="64666">MCEIPDKLLVTCAFPYANGPIHLGHMLEHIQADIWVRYQRMRNKIVYFICADDAHGTPIMINARKLNCNPEEIIITINNEHQNDFSNFFISYDNYYSTHSEENKFFLELIYNKLKKKGFIKKRIISQFFDLEKNIFLPDRFIKGTCPKCKSKDQYGDNCEVCGITYNPTELINLRSVISNSIPIIRNSEHFFFDLPFFSNILLLWINSGVIQKQVVNKIKEWFDSGLKEWDITRDAPYFGFKIPDTIDKFFYVWFDASIGYMSTFKNLCDKKNINFDEFWNKNSKLGIYHFIGKDIVYFHSLFLPSILDGSDYRKPTKLFVHGYLTINGKKMSKSRGTFITASFYLKYFDPDCLRYYFATKLSSNIEDIDLNFNEFIYRINSDIVNKVVNLASRTANFISKYFNGFLSSNLIDPVLYQDFINKEKIIGEYYSSRNYSKVIREIINLTDISNNYIDKKSPWKILKEKGEVQELQDVCTMGINFFRVLSTYLKPVLPGLNKRIELFLNIELLWDEINFPLLNHKINKFKPLFNRINIFQINKIFNTSKNI</sequence>
<feature type="binding site" evidence="12">
    <location>
        <position position="159"/>
    </location>
    <ligand>
        <name>Zn(2+)</name>
        <dbReference type="ChEBI" id="CHEBI:29105"/>
    </ligand>
</feature>
<evidence type="ECO:0000256" key="4">
    <source>
        <dbReference type="ARBA" id="ARBA00022490"/>
    </source>
</evidence>
<evidence type="ECO:0000256" key="10">
    <source>
        <dbReference type="ARBA" id="ARBA00023146"/>
    </source>
</evidence>
<keyword evidence="6 12" id="KW-0547">Nucleotide-binding</keyword>
<dbReference type="InterPro" id="IPR014729">
    <property type="entry name" value="Rossmann-like_a/b/a_fold"/>
</dbReference>
<dbReference type="NCBIfam" id="TIGR00398">
    <property type="entry name" value="metG"/>
    <property type="match status" value="1"/>
</dbReference>
<dbReference type="Gene3D" id="1.10.730.10">
    <property type="entry name" value="Isoleucyl-tRNA Synthetase, Domain 1"/>
    <property type="match status" value="1"/>
</dbReference>
<dbReference type="EC" id="6.1.1.10" evidence="12"/>
<evidence type="ECO:0000256" key="1">
    <source>
        <dbReference type="ARBA" id="ARBA00003314"/>
    </source>
</evidence>